<evidence type="ECO:0000256" key="8">
    <source>
        <dbReference type="SAM" id="MobiDB-lite"/>
    </source>
</evidence>
<dbReference type="Gene3D" id="3.40.50.850">
    <property type="entry name" value="Isochorismatase-like"/>
    <property type="match status" value="1"/>
</dbReference>
<organism evidence="10">
    <name type="scientific">Candidatus Kentrum sp. TC</name>
    <dbReference type="NCBI Taxonomy" id="2126339"/>
    <lineage>
        <taxon>Bacteria</taxon>
        <taxon>Pseudomonadati</taxon>
        <taxon>Pseudomonadota</taxon>
        <taxon>Gammaproteobacteria</taxon>
        <taxon>Candidatus Kentrum</taxon>
    </lineage>
</organism>
<dbReference type="GO" id="GO:0008936">
    <property type="term" value="F:nicotinamidase activity"/>
    <property type="evidence" value="ECO:0007669"/>
    <property type="project" value="UniProtKB-EC"/>
</dbReference>
<dbReference type="EMBL" id="CAADFT010000002">
    <property type="protein sequence ID" value="VFK38347.1"/>
    <property type="molecule type" value="Genomic_DNA"/>
</dbReference>
<keyword evidence="2" id="KW-0662">Pyridine nucleotide biosynthesis</keyword>
<accession>A0A450Y9Y7</accession>
<dbReference type="InterPro" id="IPR036380">
    <property type="entry name" value="Isochorismatase-like_sf"/>
</dbReference>
<protein>
    <recommendedName>
        <fullName evidence="6">nicotinamidase</fullName>
        <ecNumber evidence="6">3.5.1.19</ecNumber>
    </recommendedName>
    <alternativeName>
        <fullName evidence="7">Nicotinamide deamidase</fullName>
    </alternativeName>
</protein>
<dbReference type="Pfam" id="PF00857">
    <property type="entry name" value="Isochorismatase"/>
    <property type="match status" value="1"/>
</dbReference>
<reference evidence="10" key="1">
    <citation type="submission" date="2019-02" db="EMBL/GenBank/DDBJ databases">
        <authorList>
            <person name="Gruber-Vodicka R. H."/>
            <person name="Seah K. B. B."/>
        </authorList>
    </citation>
    <scope>NUCLEOTIDE SEQUENCE</scope>
    <source>
        <strain evidence="10">BECK_BZ125</strain>
    </source>
</reference>
<keyword evidence="3" id="KW-0479">Metal-binding</keyword>
<sequence length="252" mass="27986">MALFDLIRPSTDPKQIPMGLPTPIRRPGKTREKPEYPSRLHPANPIDETKLRCKTPMNTRKDSQHTLTLDALGRGDALLIVDVQTDFCPGGALPIEDGDGVVPIINRWIEFALEKGASIYASRDWHPVQHMSFAGHGGPWPPHCIQDSDGARFHPDLRLPDSTVKITKGARFDQDQNSAFDETGLSEWLRKENIRRLWVMGLAEDVCVLATALDGRRNGFKVVLVKDATRAVTPEGGEKARARIRNAGAFIL</sequence>
<evidence type="ECO:0000256" key="7">
    <source>
        <dbReference type="ARBA" id="ARBA00043224"/>
    </source>
</evidence>
<proteinExistence type="inferred from homology"/>
<evidence type="ECO:0000313" key="10">
    <source>
        <dbReference type="EMBL" id="VFK38347.1"/>
    </source>
</evidence>
<keyword evidence="4" id="KW-0378">Hydrolase</keyword>
<evidence type="ECO:0000256" key="4">
    <source>
        <dbReference type="ARBA" id="ARBA00022801"/>
    </source>
</evidence>
<evidence type="ECO:0000256" key="2">
    <source>
        <dbReference type="ARBA" id="ARBA00022642"/>
    </source>
</evidence>
<dbReference type="CDD" id="cd01011">
    <property type="entry name" value="nicotinamidase"/>
    <property type="match status" value="1"/>
</dbReference>
<evidence type="ECO:0000259" key="9">
    <source>
        <dbReference type="Pfam" id="PF00857"/>
    </source>
</evidence>
<dbReference type="GO" id="GO:0046872">
    <property type="term" value="F:metal ion binding"/>
    <property type="evidence" value="ECO:0007669"/>
    <property type="project" value="UniProtKB-KW"/>
</dbReference>
<dbReference type="EC" id="3.5.1.19" evidence="6"/>
<feature type="compositionally biased region" description="Basic and acidic residues" evidence="8">
    <location>
        <begin position="29"/>
        <end position="38"/>
    </location>
</feature>
<dbReference type="PANTHER" id="PTHR11080">
    <property type="entry name" value="PYRAZINAMIDASE/NICOTINAMIDASE"/>
    <property type="match status" value="1"/>
</dbReference>
<gene>
    <name evidence="10" type="ORF">BECKTC1821E_GA0114239_100252</name>
</gene>
<dbReference type="PANTHER" id="PTHR11080:SF2">
    <property type="entry name" value="LD05707P"/>
    <property type="match status" value="1"/>
</dbReference>
<dbReference type="InterPro" id="IPR052347">
    <property type="entry name" value="Isochorismatase_Nicotinamidase"/>
</dbReference>
<feature type="domain" description="Isochorismatase-like" evidence="9">
    <location>
        <begin position="77"/>
        <end position="250"/>
    </location>
</feature>
<evidence type="ECO:0000256" key="1">
    <source>
        <dbReference type="ARBA" id="ARBA00006336"/>
    </source>
</evidence>
<dbReference type="AlphaFoldDB" id="A0A450Y9Y7"/>
<evidence type="ECO:0000256" key="5">
    <source>
        <dbReference type="ARBA" id="ARBA00037900"/>
    </source>
</evidence>
<feature type="region of interest" description="Disordered" evidence="8">
    <location>
        <begin position="1"/>
        <end position="45"/>
    </location>
</feature>
<evidence type="ECO:0000256" key="6">
    <source>
        <dbReference type="ARBA" id="ARBA00039017"/>
    </source>
</evidence>
<dbReference type="InterPro" id="IPR000868">
    <property type="entry name" value="Isochorismatase-like_dom"/>
</dbReference>
<evidence type="ECO:0000256" key="3">
    <source>
        <dbReference type="ARBA" id="ARBA00022723"/>
    </source>
</evidence>
<comment type="pathway">
    <text evidence="5">Cofactor biosynthesis; nicotinate biosynthesis; nicotinate from nicotinamide: step 1/1.</text>
</comment>
<dbReference type="SUPFAM" id="SSF52499">
    <property type="entry name" value="Isochorismatase-like hydrolases"/>
    <property type="match status" value="1"/>
</dbReference>
<comment type="similarity">
    <text evidence="1">Belongs to the isochorismatase family.</text>
</comment>
<dbReference type="GO" id="GO:0019363">
    <property type="term" value="P:pyridine nucleotide biosynthetic process"/>
    <property type="evidence" value="ECO:0007669"/>
    <property type="project" value="UniProtKB-KW"/>
</dbReference>
<name>A0A450Y9Y7_9GAMM</name>